<gene>
    <name evidence="9" type="primary">LOC106472716</name>
</gene>
<sequence length="359" mass="41192">MPDGSVINVRNMQEITSNNSDFSIGTFPKKRKNKAQIASILVALLMFFLWLSINFSHKIEVIEADVFTEKAVHATLSISIISLAECFYRFCLLIEEMWHLETRHKNSYKLMTCYVFSGNKTIYVVMGVNMLVSVILLVNNPALFWSVFMSNFDSSCALLIVMLILFQFKKPNKVELSQIVEDNKLSIGRSFAFCYYSSYLKLVMNPDCGLTFRKRIMEYEQQYGISIPVKKLFILITESGFIHSNLEHYGDENIQCANQLPDLERDRAGTQKRAYKNTVYEISVKKDEVLRCVVEGATPLLSMREMSKTTNSGLSVNKLNEEILQFYHELSNLLEADPSCSNCYELIFYKELVLVTGMV</sequence>
<dbReference type="PANTHER" id="PTHR34339">
    <property type="entry name" value="STIMULATOR OF INTERFERON GENES PROTEIN"/>
    <property type="match status" value="1"/>
</dbReference>
<protein>
    <submittedName>
        <fullName evidence="9">Stimulator of interferon genes protein-like isoform X1</fullName>
    </submittedName>
</protein>
<keyword evidence="4 5" id="KW-0472">Membrane</keyword>
<dbReference type="RefSeq" id="XP_013788824.2">
    <property type="nucleotide sequence ID" value="XM_013933370.2"/>
</dbReference>
<feature type="transmembrane region" description="Helical" evidence="5">
    <location>
        <begin position="73"/>
        <end position="92"/>
    </location>
</feature>
<accession>A0ABM1BUC5</accession>
<name>A0ABM1BUC5_LIMPO</name>
<comment type="subcellular location">
    <subcellularLocation>
        <location evidence="1">Membrane</location>
        <topology evidence="1">Multi-pass membrane protein</topology>
    </subcellularLocation>
</comment>
<dbReference type="Pfam" id="PF23417">
    <property type="entry name" value="STING_TM"/>
    <property type="match status" value="1"/>
</dbReference>
<dbReference type="PANTHER" id="PTHR34339:SF1">
    <property type="entry name" value="STIMULATOR OF INTERFERON GENES PROTEIN"/>
    <property type="match status" value="1"/>
</dbReference>
<evidence type="ECO:0000259" key="7">
    <source>
        <dbReference type="Pfam" id="PF23417"/>
    </source>
</evidence>
<keyword evidence="8" id="KW-1185">Reference proteome</keyword>
<feature type="transmembrane region" description="Helical" evidence="5">
    <location>
        <begin position="35"/>
        <end position="53"/>
    </location>
</feature>
<feature type="transmembrane region" description="Helical" evidence="5">
    <location>
        <begin position="113"/>
        <end position="137"/>
    </location>
</feature>
<evidence type="ECO:0000256" key="2">
    <source>
        <dbReference type="ARBA" id="ARBA00022692"/>
    </source>
</evidence>
<feature type="domain" description="STING ligand-binding" evidence="6">
    <location>
        <begin position="188"/>
        <end position="351"/>
    </location>
</feature>
<evidence type="ECO:0000256" key="5">
    <source>
        <dbReference type="SAM" id="Phobius"/>
    </source>
</evidence>
<dbReference type="Gene3D" id="3.40.50.12100">
    <property type="entry name" value="Stimulator of interferon genes protein"/>
    <property type="match status" value="1"/>
</dbReference>
<dbReference type="Proteomes" id="UP000694941">
    <property type="component" value="Unplaced"/>
</dbReference>
<organism evidence="8 9">
    <name type="scientific">Limulus polyphemus</name>
    <name type="common">Atlantic horseshoe crab</name>
    <dbReference type="NCBI Taxonomy" id="6850"/>
    <lineage>
        <taxon>Eukaryota</taxon>
        <taxon>Metazoa</taxon>
        <taxon>Ecdysozoa</taxon>
        <taxon>Arthropoda</taxon>
        <taxon>Chelicerata</taxon>
        <taxon>Merostomata</taxon>
        <taxon>Xiphosura</taxon>
        <taxon>Limulidae</taxon>
        <taxon>Limulus</taxon>
    </lineage>
</organism>
<keyword evidence="3 5" id="KW-1133">Transmembrane helix</keyword>
<evidence type="ECO:0000256" key="1">
    <source>
        <dbReference type="ARBA" id="ARBA00004141"/>
    </source>
</evidence>
<evidence type="ECO:0000256" key="3">
    <source>
        <dbReference type="ARBA" id="ARBA00022989"/>
    </source>
</evidence>
<feature type="transmembrane region" description="Helical" evidence="5">
    <location>
        <begin position="143"/>
        <end position="166"/>
    </location>
</feature>
<dbReference type="InterPro" id="IPR055434">
    <property type="entry name" value="STING_TM"/>
</dbReference>
<dbReference type="InterPro" id="IPR038623">
    <property type="entry name" value="STING_C_sf"/>
</dbReference>
<evidence type="ECO:0000313" key="9">
    <source>
        <dbReference type="RefSeq" id="XP_013788824.2"/>
    </source>
</evidence>
<dbReference type="GeneID" id="106472716"/>
<dbReference type="InterPro" id="IPR055432">
    <property type="entry name" value="STING_LBD"/>
</dbReference>
<dbReference type="Gene3D" id="1.20.5.5200">
    <property type="match status" value="1"/>
</dbReference>
<evidence type="ECO:0000256" key="4">
    <source>
        <dbReference type="ARBA" id="ARBA00023136"/>
    </source>
</evidence>
<feature type="domain" description="STING transmembrane" evidence="7">
    <location>
        <begin position="78"/>
        <end position="183"/>
    </location>
</feature>
<dbReference type="InterPro" id="IPR029158">
    <property type="entry name" value="STING"/>
</dbReference>
<reference evidence="9" key="1">
    <citation type="submission" date="2025-08" db="UniProtKB">
        <authorList>
            <consortium name="RefSeq"/>
        </authorList>
    </citation>
    <scope>IDENTIFICATION</scope>
    <source>
        <tissue evidence="9">Muscle</tissue>
    </source>
</reference>
<evidence type="ECO:0000259" key="6">
    <source>
        <dbReference type="Pfam" id="PF15009"/>
    </source>
</evidence>
<proteinExistence type="predicted"/>
<keyword evidence="2 5" id="KW-0812">Transmembrane</keyword>
<evidence type="ECO:0000313" key="8">
    <source>
        <dbReference type="Proteomes" id="UP000694941"/>
    </source>
</evidence>
<dbReference type="Pfam" id="PF15009">
    <property type="entry name" value="STING_LBD"/>
    <property type="match status" value="1"/>
</dbReference>